<keyword evidence="3" id="KW-1185">Reference proteome</keyword>
<dbReference type="Proteomes" id="UP000663859">
    <property type="component" value="Unassembled WGS sequence"/>
</dbReference>
<feature type="region of interest" description="Disordered" evidence="1">
    <location>
        <begin position="53"/>
        <end position="73"/>
    </location>
</feature>
<evidence type="ECO:0000256" key="1">
    <source>
        <dbReference type="SAM" id="MobiDB-lite"/>
    </source>
</evidence>
<comment type="caution">
    <text evidence="2">The sequence shown here is derived from an EMBL/GenBank/DDBJ whole genome shotgun (WGS) entry which is preliminary data.</text>
</comment>
<evidence type="ECO:0000313" key="2">
    <source>
        <dbReference type="EMBL" id="CAF0698130.1"/>
    </source>
</evidence>
<name>A0A8J2BT06_9BACT</name>
<sequence length="101" mass="11328">MIALEPVMATEQKSCLTRTGARKRKHTKSKDARWQKEAPVPSPAAWYVIRGRGRRETSRKSLQDGTVGTGVRGERKGSLITSAEKLIVFSHPRKGLRQVCR</sequence>
<dbReference type="EMBL" id="CAJNOB010000018">
    <property type="protein sequence ID" value="CAF0698130.1"/>
    <property type="molecule type" value="Genomic_DNA"/>
</dbReference>
<proteinExistence type="predicted"/>
<feature type="region of interest" description="Disordered" evidence="1">
    <location>
        <begin position="14"/>
        <end position="38"/>
    </location>
</feature>
<evidence type="ECO:0000313" key="3">
    <source>
        <dbReference type="Proteomes" id="UP000663859"/>
    </source>
</evidence>
<accession>A0A8J2BT06</accession>
<reference evidence="2" key="1">
    <citation type="submission" date="2021-02" db="EMBL/GenBank/DDBJ databases">
        <authorList>
            <person name="Cremers G."/>
            <person name="Picone N."/>
        </authorList>
    </citation>
    <scope>NUCLEOTIDE SEQUENCE</scope>
    <source>
        <strain evidence="2">PQ17</strain>
    </source>
</reference>
<organism evidence="2 3">
    <name type="scientific">Candidatus Methylacidithermus pantelleriae</name>
    <dbReference type="NCBI Taxonomy" id="2744239"/>
    <lineage>
        <taxon>Bacteria</taxon>
        <taxon>Pseudomonadati</taxon>
        <taxon>Verrucomicrobiota</taxon>
        <taxon>Methylacidiphilae</taxon>
        <taxon>Methylacidiphilales</taxon>
        <taxon>Methylacidiphilaceae</taxon>
        <taxon>Candidatus Methylacidithermus</taxon>
    </lineage>
</organism>
<dbReference type="AlphaFoldDB" id="A0A8J2BT06"/>
<gene>
    <name evidence="2" type="ORF">MPNT_250001</name>
</gene>
<protein>
    <submittedName>
        <fullName evidence="2">Uncharacterized protein</fullName>
    </submittedName>
</protein>